<reference evidence="5 6" key="1">
    <citation type="submission" date="2019-08" db="EMBL/GenBank/DDBJ databases">
        <title>Genomes sequence of Algoriphagus aquimarinus ACAM450.</title>
        <authorList>
            <person name="Bowman J.P."/>
        </authorList>
    </citation>
    <scope>NUCLEOTIDE SEQUENCE [LARGE SCALE GENOMIC DNA]</scope>
    <source>
        <strain evidence="5 6">ACAM 450</strain>
    </source>
</reference>
<dbReference type="InterPro" id="IPR050204">
    <property type="entry name" value="AraC_XylS_family_regulators"/>
</dbReference>
<name>A0A5C7ADY1_9BACT</name>
<dbReference type="GO" id="GO:0043565">
    <property type="term" value="F:sequence-specific DNA binding"/>
    <property type="evidence" value="ECO:0007669"/>
    <property type="project" value="InterPro"/>
</dbReference>
<dbReference type="PANTHER" id="PTHR46796">
    <property type="entry name" value="HTH-TYPE TRANSCRIPTIONAL ACTIVATOR RHAS-RELATED"/>
    <property type="match status" value="1"/>
</dbReference>
<evidence type="ECO:0000259" key="4">
    <source>
        <dbReference type="PROSITE" id="PS01124"/>
    </source>
</evidence>
<evidence type="ECO:0000256" key="3">
    <source>
        <dbReference type="ARBA" id="ARBA00023163"/>
    </source>
</evidence>
<keyword evidence="3" id="KW-0804">Transcription</keyword>
<accession>A0A5C7ADY1</accession>
<dbReference type="AlphaFoldDB" id="A0A5C7ADY1"/>
<dbReference type="Pfam" id="PF12833">
    <property type="entry name" value="HTH_18"/>
    <property type="match status" value="1"/>
</dbReference>
<dbReference type="RefSeq" id="WP_146919690.1">
    <property type="nucleotide sequence ID" value="NZ_VORW01000015.1"/>
</dbReference>
<dbReference type="Proteomes" id="UP000321935">
    <property type="component" value="Unassembled WGS sequence"/>
</dbReference>
<gene>
    <name evidence="5" type="ORF">ESV85_16975</name>
</gene>
<dbReference type="Gene3D" id="1.10.10.60">
    <property type="entry name" value="Homeodomain-like"/>
    <property type="match status" value="1"/>
</dbReference>
<comment type="caution">
    <text evidence="5">The sequence shown here is derived from an EMBL/GenBank/DDBJ whole genome shotgun (WGS) entry which is preliminary data.</text>
</comment>
<dbReference type="OrthoDB" id="635259at2"/>
<keyword evidence="1" id="KW-0805">Transcription regulation</keyword>
<dbReference type="Pfam" id="PF20240">
    <property type="entry name" value="DUF6597"/>
    <property type="match status" value="1"/>
</dbReference>
<dbReference type="InterPro" id="IPR018060">
    <property type="entry name" value="HTH_AraC"/>
</dbReference>
<evidence type="ECO:0000313" key="5">
    <source>
        <dbReference type="EMBL" id="TXE06467.1"/>
    </source>
</evidence>
<dbReference type="GO" id="GO:0003700">
    <property type="term" value="F:DNA-binding transcription factor activity"/>
    <property type="evidence" value="ECO:0007669"/>
    <property type="project" value="InterPro"/>
</dbReference>
<dbReference type="SMART" id="SM00342">
    <property type="entry name" value="HTH_ARAC"/>
    <property type="match status" value="1"/>
</dbReference>
<dbReference type="EMBL" id="VORW01000015">
    <property type="protein sequence ID" value="TXE06467.1"/>
    <property type="molecule type" value="Genomic_DNA"/>
</dbReference>
<keyword evidence="2" id="KW-0238">DNA-binding</keyword>
<feature type="domain" description="HTH araC/xylS-type" evidence="4">
    <location>
        <begin position="162"/>
        <end position="260"/>
    </location>
</feature>
<protein>
    <submittedName>
        <fullName evidence="5">AraC family transcriptional regulator</fullName>
    </submittedName>
</protein>
<sequence length="271" mass="31280">MKNSSFLPIPELQDFIASYVIQEIPEGETETFFSPPLAMSGFIFTVVNGSGSLDAKIENRDFFTENAVATGQVTSPVYGQMVGELKTILVFFKPTGMHRLFRNDLSELTNTSKTLAEFLGQEEADLLWKNLTDHSDNEKQIEVLNNFFKKRIPTDGKEDTFEQVLDYIHEMNGGKTLADIEQNFSYTRKTLERRFKKMVGLSPKVYIQIYRFKCLFNFLHANPGITWVQLANQTGYYDQSHMSRYVREYLQVSPNSIVQLDMELINYLLNR</sequence>
<evidence type="ECO:0000256" key="2">
    <source>
        <dbReference type="ARBA" id="ARBA00023125"/>
    </source>
</evidence>
<organism evidence="5 6">
    <name type="scientific">Algoriphagus aquimarinus</name>
    <dbReference type="NCBI Taxonomy" id="237018"/>
    <lineage>
        <taxon>Bacteria</taxon>
        <taxon>Pseudomonadati</taxon>
        <taxon>Bacteroidota</taxon>
        <taxon>Cytophagia</taxon>
        <taxon>Cytophagales</taxon>
        <taxon>Cyclobacteriaceae</taxon>
        <taxon>Algoriphagus</taxon>
    </lineage>
</organism>
<evidence type="ECO:0000256" key="1">
    <source>
        <dbReference type="ARBA" id="ARBA00023015"/>
    </source>
</evidence>
<proteinExistence type="predicted"/>
<dbReference type="PROSITE" id="PS01124">
    <property type="entry name" value="HTH_ARAC_FAMILY_2"/>
    <property type="match status" value="1"/>
</dbReference>
<dbReference type="InterPro" id="IPR046532">
    <property type="entry name" value="DUF6597"/>
</dbReference>
<evidence type="ECO:0000313" key="6">
    <source>
        <dbReference type="Proteomes" id="UP000321935"/>
    </source>
</evidence>